<evidence type="ECO:0000313" key="2">
    <source>
        <dbReference type="EMBL" id="KAJ7189941.1"/>
    </source>
</evidence>
<proteinExistence type="predicted"/>
<dbReference type="Proteomes" id="UP001219525">
    <property type="component" value="Unassembled WGS sequence"/>
</dbReference>
<keyword evidence="3" id="KW-1185">Reference proteome</keyword>
<gene>
    <name evidence="2" type="ORF">GGX14DRAFT_408393</name>
</gene>
<feature type="compositionally biased region" description="Polar residues" evidence="1">
    <location>
        <begin position="184"/>
        <end position="199"/>
    </location>
</feature>
<reference evidence="2" key="1">
    <citation type="submission" date="2023-03" db="EMBL/GenBank/DDBJ databases">
        <title>Massive genome expansion in bonnet fungi (Mycena s.s.) driven by repeated elements and novel gene families across ecological guilds.</title>
        <authorList>
            <consortium name="Lawrence Berkeley National Laboratory"/>
            <person name="Harder C.B."/>
            <person name="Miyauchi S."/>
            <person name="Viragh M."/>
            <person name="Kuo A."/>
            <person name="Thoen E."/>
            <person name="Andreopoulos B."/>
            <person name="Lu D."/>
            <person name="Skrede I."/>
            <person name="Drula E."/>
            <person name="Henrissat B."/>
            <person name="Morin E."/>
            <person name="Kohler A."/>
            <person name="Barry K."/>
            <person name="LaButti K."/>
            <person name="Morin E."/>
            <person name="Salamov A."/>
            <person name="Lipzen A."/>
            <person name="Mereny Z."/>
            <person name="Hegedus B."/>
            <person name="Baldrian P."/>
            <person name="Stursova M."/>
            <person name="Weitz H."/>
            <person name="Taylor A."/>
            <person name="Grigoriev I.V."/>
            <person name="Nagy L.G."/>
            <person name="Martin F."/>
            <person name="Kauserud H."/>
        </authorList>
    </citation>
    <scope>NUCLEOTIDE SEQUENCE</scope>
    <source>
        <strain evidence="2">9144</strain>
    </source>
</reference>
<protein>
    <submittedName>
        <fullName evidence="2">Uncharacterized protein</fullName>
    </submittedName>
</protein>
<feature type="region of interest" description="Disordered" evidence="1">
    <location>
        <begin position="170"/>
        <end position="199"/>
    </location>
</feature>
<accession>A0AAD6Y1C5</accession>
<dbReference type="EMBL" id="JARJCW010000161">
    <property type="protein sequence ID" value="KAJ7189941.1"/>
    <property type="molecule type" value="Genomic_DNA"/>
</dbReference>
<evidence type="ECO:0000256" key="1">
    <source>
        <dbReference type="SAM" id="MobiDB-lite"/>
    </source>
</evidence>
<sequence length="199" mass="21990">MFRNGLATCDDLRGKDESLEAAQGEVPHSSSSIKDSTTPPRMRISKVDPDGTSPAVPDEMTDVTVVLLEPAERKIGDKYSPSKLSDHRGPYFAHDKAELVQRDYTDKDGKLIAPEELYATLTEGTLVLVVVSLATYVIKDQKTESGASLPDKKIYHVLVDRLKVLDRGDAQPWNPPVPEIPETRTYSPMTAAQSQGRRR</sequence>
<feature type="compositionally biased region" description="Polar residues" evidence="1">
    <location>
        <begin position="28"/>
        <end position="39"/>
    </location>
</feature>
<comment type="caution">
    <text evidence="2">The sequence shown here is derived from an EMBL/GenBank/DDBJ whole genome shotgun (WGS) entry which is preliminary data.</text>
</comment>
<feature type="region of interest" description="Disordered" evidence="1">
    <location>
        <begin position="14"/>
        <end position="57"/>
    </location>
</feature>
<organism evidence="2 3">
    <name type="scientific">Mycena pura</name>
    <dbReference type="NCBI Taxonomy" id="153505"/>
    <lineage>
        <taxon>Eukaryota</taxon>
        <taxon>Fungi</taxon>
        <taxon>Dikarya</taxon>
        <taxon>Basidiomycota</taxon>
        <taxon>Agaricomycotina</taxon>
        <taxon>Agaricomycetes</taxon>
        <taxon>Agaricomycetidae</taxon>
        <taxon>Agaricales</taxon>
        <taxon>Marasmiineae</taxon>
        <taxon>Mycenaceae</taxon>
        <taxon>Mycena</taxon>
    </lineage>
</organism>
<name>A0AAD6Y1C5_9AGAR</name>
<evidence type="ECO:0000313" key="3">
    <source>
        <dbReference type="Proteomes" id="UP001219525"/>
    </source>
</evidence>
<dbReference type="AlphaFoldDB" id="A0AAD6Y1C5"/>